<protein>
    <recommendedName>
        <fullName evidence="3">Cholesterol oxidase</fullName>
    </recommendedName>
</protein>
<name>A0AA46NUD3_9NOCA</name>
<accession>A0AA46NUD3</accession>
<dbReference type="InterPro" id="IPR036188">
    <property type="entry name" value="FAD/NAD-bd_sf"/>
</dbReference>
<dbReference type="Proteomes" id="UP001163947">
    <property type="component" value="Chromosome"/>
</dbReference>
<dbReference type="GeneID" id="83623397"/>
<dbReference type="SUPFAM" id="SSF54373">
    <property type="entry name" value="FAD-linked reductases, C-terminal domain"/>
    <property type="match status" value="1"/>
</dbReference>
<organism evidence="1 2">
    <name type="scientific">Rhodococcus aetherivorans</name>
    <dbReference type="NCBI Taxonomy" id="191292"/>
    <lineage>
        <taxon>Bacteria</taxon>
        <taxon>Bacillati</taxon>
        <taxon>Actinomycetota</taxon>
        <taxon>Actinomycetes</taxon>
        <taxon>Mycobacteriales</taxon>
        <taxon>Nocardiaceae</taxon>
        <taxon>Rhodococcus</taxon>
    </lineage>
</organism>
<evidence type="ECO:0000313" key="1">
    <source>
        <dbReference type="EMBL" id="UYF93329.1"/>
    </source>
</evidence>
<evidence type="ECO:0008006" key="3">
    <source>
        <dbReference type="Google" id="ProtNLM"/>
    </source>
</evidence>
<dbReference type="RefSeq" id="WP_263507749.1">
    <property type="nucleotide sequence ID" value="NZ_CP106982.1"/>
</dbReference>
<proteinExistence type="predicted"/>
<dbReference type="SUPFAM" id="SSF51905">
    <property type="entry name" value="FAD/NAD(P)-binding domain"/>
    <property type="match status" value="1"/>
</dbReference>
<dbReference type="EMBL" id="CP106982">
    <property type="protein sequence ID" value="UYF93329.1"/>
    <property type="molecule type" value="Genomic_DNA"/>
</dbReference>
<dbReference type="AlphaFoldDB" id="A0AA46NUD3"/>
<evidence type="ECO:0000313" key="2">
    <source>
        <dbReference type="Proteomes" id="UP001163947"/>
    </source>
</evidence>
<dbReference type="Gene3D" id="3.50.50.60">
    <property type="entry name" value="FAD/NAD(P)-binding domain"/>
    <property type="match status" value="1"/>
</dbReference>
<gene>
    <name evidence="1" type="ORF">OCS65_23245</name>
</gene>
<reference evidence="1" key="1">
    <citation type="submission" date="2022-09" db="EMBL/GenBank/DDBJ databases">
        <title>The genome sequence of Rhodococcus aetherivorans N1.</title>
        <authorList>
            <person name="Jiang W."/>
        </authorList>
    </citation>
    <scope>NUCLEOTIDE SEQUENCE</scope>
    <source>
        <strain evidence="1">N1</strain>
    </source>
</reference>
<sequence length="266" mass="29209">MTLQPDGERFAQSVSSRIDYDLLAVEHFPRVARTLRLQTIPDDLLNHERYRSSRQFLDRVAEEGFEPLRVPMPIDWEFARRELAGELAPSYTNGDLIYGVNNGGKFSVDVTYLAEAEATGHVRIETLHRVNDIERGRDGTWIAHTDRISMDGVVLERKRIVADALFLGAGSPGTTRLLVKALAKDLIPDLPDAVGTGWGNNGDRVFSVTTTLLGPGAWQGGPACVGFKDLGNPAGPLMIVTGPVPFPADLLLSTPNRPNVTWVRLD</sequence>